<dbReference type="EMBL" id="BNJF01000007">
    <property type="protein sequence ID" value="GHO50266.1"/>
    <property type="molecule type" value="Genomic_DNA"/>
</dbReference>
<name>A0A8J3IA72_9CHLR</name>
<comment type="caution">
    <text evidence="1">The sequence shown here is derived from an EMBL/GenBank/DDBJ whole genome shotgun (WGS) entry which is preliminary data.</text>
</comment>
<evidence type="ECO:0000313" key="1">
    <source>
        <dbReference type="EMBL" id="GHO50266.1"/>
    </source>
</evidence>
<organism evidence="1 2">
    <name type="scientific">Ktedonospora formicarum</name>
    <dbReference type="NCBI Taxonomy" id="2778364"/>
    <lineage>
        <taxon>Bacteria</taxon>
        <taxon>Bacillati</taxon>
        <taxon>Chloroflexota</taxon>
        <taxon>Ktedonobacteria</taxon>
        <taxon>Ktedonobacterales</taxon>
        <taxon>Ktedonobacteraceae</taxon>
        <taxon>Ktedonospora</taxon>
    </lineage>
</organism>
<proteinExistence type="predicted"/>
<dbReference type="Proteomes" id="UP000612362">
    <property type="component" value="Unassembled WGS sequence"/>
</dbReference>
<sequence length="59" mass="6578">MLSQAVQANPSMTLLTKMVRLLCVILLRLETVQKLAMVALLDVAFERLCLLEAYATITL</sequence>
<gene>
    <name evidence="1" type="ORF">KSX_84290</name>
</gene>
<keyword evidence="2" id="KW-1185">Reference proteome</keyword>
<evidence type="ECO:0000313" key="2">
    <source>
        <dbReference type="Proteomes" id="UP000612362"/>
    </source>
</evidence>
<protein>
    <submittedName>
        <fullName evidence="1">Uncharacterized protein</fullName>
    </submittedName>
</protein>
<dbReference type="AlphaFoldDB" id="A0A8J3IA72"/>
<accession>A0A8J3IA72</accession>
<reference evidence="1" key="1">
    <citation type="submission" date="2020-10" db="EMBL/GenBank/DDBJ databases">
        <title>Taxonomic study of unclassified bacteria belonging to the class Ktedonobacteria.</title>
        <authorList>
            <person name="Yabe S."/>
            <person name="Wang C.M."/>
            <person name="Zheng Y."/>
            <person name="Sakai Y."/>
            <person name="Cavaletti L."/>
            <person name="Monciardini P."/>
            <person name="Donadio S."/>
        </authorList>
    </citation>
    <scope>NUCLEOTIDE SEQUENCE</scope>
    <source>
        <strain evidence="1">SOSP1-1</strain>
    </source>
</reference>